<dbReference type="Pfam" id="PF05726">
    <property type="entry name" value="Pirin_C"/>
    <property type="match status" value="1"/>
</dbReference>
<dbReference type="PIRSF" id="PIRSF006232">
    <property type="entry name" value="Pirin"/>
    <property type="match status" value="1"/>
</dbReference>
<dbReference type="EMBL" id="VWPJ01000007">
    <property type="protein sequence ID" value="KAA5605829.1"/>
    <property type="molecule type" value="Genomic_DNA"/>
</dbReference>
<dbReference type="PANTHER" id="PTHR13903">
    <property type="entry name" value="PIRIN-RELATED"/>
    <property type="match status" value="1"/>
</dbReference>
<reference evidence="7 8" key="1">
    <citation type="submission" date="2019-09" db="EMBL/GenBank/DDBJ databases">
        <title>Genome sequence of Roseospira marina, one of the more divergent members of the non-sulfur purple photosynthetic bacterial family, the Rhodospirillaceae.</title>
        <authorList>
            <person name="Meyer T."/>
            <person name="Kyndt J."/>
        </authorList>
    </citation>
    <scope>NUCLEOTIDE SEQUENCE [LARGE SCALE GENOMIC DNA]</scope>
    <source>
        <strain evidence="7 8">DSM 15113</strain>
    </source>
</reference>
<keyword evidence="8" id="KW-1185">Reference proteome</keyword>
<evidence type="ECO:0000313" key="7">
    <source>
        <dbReference type="EMBL" id="KAA5605829.1"/>
    </source>
</evidence>
<dbReference type="InterPro" id="IPR003829">
    <property type="entry name" value="Pirin_N_dom"/>
</dbReference>
<dbReference type="Gene3D" id="2.60.120.10">
    <property type="entry name" value="Jelly Rolls"/>
    <property type="match status" value="2"/>
</dbReference>
<proteinExistence type="inferred from homology"/>
<dbReference type="Pfam" id="PF02678">
    <property type="entry name" value="Pirin"/>
    <property type="match status" value="1"/>
</dbReference>
<keyword evidence="2" id="KW-0408">Iron</keyword>
<dbReference type="InterPro" id="IPR014710">
    <property type="entry name" value="RmlC-like_jellyroll"/>
</dbReference>
<dbReference type="InterPro" id="IPR008778">
    <property type="entry name" value="Pirin_C_dom"/>
</dbReference>
<dbReference type="PANTHER" id="PTHR13903:SF8">
    <property type="entry name" value="PIRIN"/>
    <property type="match status" value="1"/>
</dbReference>
<comment type="cofactor">
    <cofactor evidence="2">
        <name>Fe cation</name>
        <dbReference type="ChEBI" id="CHEBI:24875"/>
    </cofactor>
    <text evidence="2">Binds 1 Fe cation per subunit.</text>
</comment>
<dbReference type="Proteomes" id="UP000324065">
    <property type="component" value="Unassembled WGS sequence"/>
</dbReference>
<dbReference type="GO" id="GO:0046872">
    <property type="term" value="F:metal ion binding"/>
    <property type="evidence" value="ECO:0007669"/>
    <property type="project" value="UniProtKB-KW"/>
</dbReference>
<feature type="domain" description="Pirin C-terminal" evidence="6">
    <location>
        <begin position="195"/>
        <end position="299"/>
    </location>
</feature>
<evidence type="ECO:0000259" key="5">
    <source>
        <dbReference type="Pfam" id="PF02678"/>
    </source>
</evidence>
<feature type="binding site" evidence="2">
    <location>
        <position position="76"/>
    </location>
    <ligand>
        <name>Fe cation</name>
        <dbReference type="ChEBI" id="CHEBI:24875"/>
    </ligand>
</feature>
<evidence type="ECO:0000313" key="8">
    <source>
        <dbReference type="Proteomes" id="UP000324065"/>
    </source>
</evidence>
<feature type="binding site" evidence="2">
    <location>
        <position position="122"/>
    </location>
    <ligand>
        <name>Fe cation</name>
        <dbReference type="ChEBI" id="CHEBI:24875"/>
    </ligand>
</feature>
<evidence type="ECO:0000256" key="3">
    <source>
        <dbReference type="RuleBase" id="RU003457"/>
    </source>
</evidence>
<evidence type="ECO:0000256" key="2">
    <source>
        <dbReference type="PIRSR" id="PIRSR006232-1"/>
    </source>
</evidence>
<organism evidence="7 8">
    <name type="scientific">Roseospira marina</name>
    <dbReference type="NCBI Taxonomy" id="140057"/>
    <lineage>
        <taxon>Bacteria</taxon>
        <taxon>Pseudomonadati</taxon>
        <taxon>Pseudomonadota</taxon>
        <taxon>Alphaproteobacteria</taxon>
        <taxon>Rhodospirillales</taxon>
        <taxon>Rhodospirillaceae</taxon>
        <taxon>Roseospira</taxon>
    </lineage>
</organism>
<evidence type="ECO:0000256" key="1">
    <source>
        <dbReference type="ARBA" id="ARBA00008416"/>
    </source>
</evidence>
<dbReference type="SUPFAM" id="SSF51182">
    <property type="entry name" value="RmlC-like cupins"/>
    <property type="match status" value="1"/>
</dbReference>
<dbReference type="InterPro" id="IPR011051">
    <property type="entry name" value="RmlC_Cupin_sf"/>
</dbReference>
<dbReference type="InterPro" id="IPR012093">
    <property type="entry name" value="Pirin"/>
</dbReference>
<comment type="similarity">
    <text evidence="1 3">Belongs to the pirin family.</text>
</comment>
<dbReference type="CDD" id="cd02909">
    <property type="entry name" value="cupin_pirin_N"/>
    <property type="match status" value="1"/>
</dbReference>
<name>A0A5M6IDJ3_9PROT</name>
<feature type="binding site" evidence="2">
    <location>
        <position position="120"/>
    </location>
    <ligand>
        <name>Fe cation</name>
        <dbReference type="ChEBI" id="CHEBI:24875"/>
    </ligand>
</feature>
<dbReference type="RefSeq" id="WP_150062159.1">
    <property type="nucleotide sequence ID" value="NZ_JACHII010000004.1"/>
</dbReference>
<evidence type="ECO:0000256" key="4">
    <source>
        <dbReference type="SAM" id="MobiDB-lite"/>
    </source>
</evidence>
<keyword evidence="2" id="KW-0479">Metal-binding</keyword>
<evidence type="ECO:0000259" key="6">
    <source>
        <dbReference type="Pfam" id="PF05726"/>
    </source>
</evidence>
<feature type="binding site" evidence="2">
    <location>
        <position position="78"/>
    </location>
    <ligand>
        <name>Fe cation</name>
        <dbReference type="ChEBI" id="CHEBI:24875"/>
    </ligand>
</feature>
<feature type="region of interest" description="Disordered" evidence="4">
    <location>
        <begin position="1"/>
        <end position="21"/>
    </location>
</feature>
<accession>A0A5M6IDJ3</accession>
<feature type="domain" description="Pirin N-terminal" evidence="5">
    <location>
        <begin position="38"/>
        <end position="138"/>
    </location>
</feature>
<dbReference type="AlphaFoldDB" id="A0A5M6IDJ3"/>
<gene>
    <name evidence="7" type="ORF">F1188_09470</name>
</gene>
<dbReference type="CDD" id="cd02247">
    <property type="entry name" value="cupin_pirin_C"/>
    <property type="match status" value="1"/>
</dbReference>
<comment type="caution">
    <text evidence="7">The sequence shown here is derived from an EMBL/GenBank/DDBJ whole genome shotgun (WGS) entry which is preliminary data.</text>
</comment>
<dbReference type="OrthoDB" id="9780903at2"/>
<sequence length="299" mass="31458">MTRTASLAPHPQPTATGPDVRPLARVIAGDAASDGAGVRLTRMIGTRALDFLDPFLMLDVLHSDTPGDYIAGFPKHPHRGFETVTYLMAGRVEHRDTMGNAGVIEPGGVQWMTAGRGLEHSEMPVQENGLLWGIQLWVNLPAAVKMQAPGYREFPADAIPEERRDDGARLRVVAGTTSRGTAGPVQGVVTDPLFLDVALSPGGTLNEPLPADHAAFLLMLEGSATVGDDAIGSTLSAGHLGVLGETGGVIALRAGAEGARALLVHARRIGEPVARGGPFVMTTEAEVLQAFQDYRAGHF</sequence>
<protein>
    <submittedName>
        <fullName evidence="7">Pirin family protein</fullName>
    </submittedName>
</protein>